<dbReference type="SUPFAM" id="SSF51735">
    <property type="entry name" value="NAD(P)-binding Rossmann-fold domains"/>
    <property type="match status" value="1"/>
</dbReference>
<keyword evidence="1" id="KW-0812">Transmembrane</keyword>
<keyword evidence="1" id="KW-0472">Membrane</keyword>
<dbReference type="RefSeq" id="WP_220201636.1">
    <property type="nucleotide sequence ID" value="NZ_BNJK01000001.1"/>
</dbReference>
<keyword evidence="1" id="KW-1133">Transmembrane helix</keyword>
<dbReference type="EMBL" id="BNJK01000001">
    <property type="protein sequence ID" value="GHO90688.1"/>
    <property type="molecule type" value="Genomic_DNA"/>
</dbReference>
<accession>A0A8J3IDR5</accession>
<dbReference type="AlphaFoldDB" id="A0A8J3IDR5"/>
<dbReference type="GO" id="GO:0005737">
    <property type="term" value="C:cytoplasm"/>
    <property type="evidence" value="ECO:0007669"/>
    <property type="project" value="TreeGrafter"/>
</dbReference>
<feature type="transmembrane region" description="Helical" evidence="1">
    <location>
        <begin position="181"/>
        <end position="200"/>
    </location>
</feature>
<evidence type="ECO:0000256" key="1">
    <source>
        <dbReference type="SAM" id="Phobius"/>
    </source>
</evidence>
<evidence type="ECO:0000313" key="4">
    <source>
        <dbReference type="Proteomes" id="UP000597444"/>
    </source>
</evidence>
<feature type="domain" description="Ketopantoate reductase N-terminal" evidence="2">
    <location>
        <begin position="3"/>
        <end position="148"/>
    </location>
</feature>
<evidence type="ECO:0000313" key="3">
    <source>
        <dbReference type="EMBL" id="GHO90688.1"/>
    </source>
</evidence>
<comment type="caution">
    <text evidence="3">The sequence shown here is derived from an EMBL/GenBank/DDBJ whole genome shotgun (WGS) entry which is preliminary data.</text>
</comment>
<dbReference type="PANTHER" id="PTHR21708">
    <property type="entry name" value="PROBABLE 2-DEHYDROPANTOATE 2-REDUCTASE"/>
    <property type="match status" value="1"/>
</dbReference>
<gene>
    <name evidence="3" type="ORF">KSF_007360</name>
</gene>
<organism evidence="3 4">
    <name type="scientific">Reticulibacter mediterranei</name>
    <dbReference type="NCBI Taxonomy" id="2778369"/>
    <lineage>
        <taxon>Bacteria</taxon>
        <taxon>Bacillati</taxon>
        <taxon>Chloroflexota</taxon>
        <taxon>Ktedonobacteria</taxon>
        <taxon>Ktedonobacterales</taxon>
        <taxon>Reticulibacteraceae</taxon>
        <taxon>Reticulibacter</taxon>
    </lineage>
</organism>
<dbReference type="InterPro" id="IPR013332">
    <property type="entry name" value="KPR_N"/>
</dbReference>
<dbReference type="InterPro" id="IPR051402">
    <property type="entry name" value="KPR-Related"/>
</dbReference>
<evidence type="ECO:0000259" key="2">
    <source>
        <dbReference type="Pfam" id="PF02558"/>
    </source>
</evidence>
<dbReference type="PANTHER" id="PTHR21708:SF26">
    <property type="entry name" value="2-DEHYDROPANTOATE 2-REDUCTASE"/>
    <property type="match status" value="1"/>
</dbReference>
<reference evidence="3" key="1">
    <citation type="submission" date="2020-10" db="EMBL/GenBank/DDBJ databases">
        <title>Taxonomic study of unclassified bacteria belonging to the class Ktedonobacteria.</title>
        <authorList>
            <person name="Yabe S."/>
            <person name="Wang C.M."/>
            <person name="Zheng Y."/>
            <person name="Sakai Y."/>
            <person name="Cavaletti L."/>
            <person name="Monciardini P."/>
            <person name="Donadio S."/>
        </authorList>
    </citation>
    <scope>NUCLEOTIDE SEQUENCE</scope>
    <source>
        <strain evidence="3">ID150040</strain>
    </source>
</reference>
<name>A0A8J3IDR5_9CHLR</name>
<sequence>MDILVYGAGVVGSVYAARLKAAGHNVSLLARGQRAVSLRTHGIQLEDASTGRRTTTRVSVVEQLAPVDNYDVVLVTVRLYQLSSILPILAANRQIPTLLFLLSNPAGMRQFEQLDLQRIVSGFPAVGGVRKGDVVRYITPRQVPTMLGEVDGRVTPRLRQLEAIFKQAGFTVKLSSDMQTWLKTHAIMDIGIIAAVLMAGRKSALLARTRRNVVMLVQAMREGLLALRALGTPLTPFYLTLLFLWLPRFLTVILLQSLLRTRLSTLGIDAHFGDDIDNIEEIRQMAREIKGQLRSSPLATPTLNRLVLALEQTTSELPQ</sequence>
<dbReference type="Pfam" id="PF02558">
    <property type="entry name" value="ApbA"/>
    <property type="match status" value="1"/>
</dbReference>
<proteinExistence type="predicted"/>
<dbReference type="Proteomes" id="UP000597444">
    <property type="component" value="Unassembled WGS sequence"/>
</dbReference>
<dbReference type="Gene3D" id="3.40.50.720">
    <property type="entry name" value="NAD(P)-binding Rossmann-like Domain"/>
    <property type="match status" value="1"/>
</dbReference>
<keyword evidence="4" id="KW-1185">Reference proteome</keyword>
<protein>
    <recommendedName>
        <fullName evidence="2">Ketopantoate reductase N-terminal domain-containing protein</fullName>
    </recommendedName>
</protein>
<dbReference type="InterPro" id="IPR036291">
    <property type="entry name" value="NAD(P)-bd_dom_sf"/>
</dbReference>